<dbReference type="InterPro" id="IPR036217">
    <property type="entry name" value="MethylDNA_cys_MeTrfase_DNAb"/>
</dbReference>
<dbReference type="NCBIfam" id="TIGR00589">
    <property type="entry name" value="ogt"/>
    <property type="match status" value="1"/>
</dbReference>
<evidence type="ECO:0000256" key="6">
    <source>
        <dbReference type="ARBA" id="ARBA00022763"/>
    </source>
</evidence>
<accession>A0A9D5KCP5</accession>
<keyword evidence="4 10" id="KW-0489">Methyltransferase</keyword>
<organism evidence="10 11">
    <name type="scientific">candidate division WOR-3 bacterium</name>
    <dbReference type="NCBI Taxonomy" id="2052148"/>
    <lineage>
        <taxon>Bacteria</taxon>
        <taxon>Bacteria division WOR-3</taxon>
    </lineage>
</organism>
<evidence type="ECO:0000256" key="2">
    <source>
        <dbReference type="ARBA" id="ARBA00008711"/>
    </source>
</evidence>
<dbReference type="PROSITE" id="PS00374">
    <property type="entry name" value="MGMT"/>
    <property type="match status" value="1"/>
</dbReference>
<evidence type="ECO:0000256" key="4">
    <source>
        <dbReference type="ARBA" id="ARBA00022603"/>
    </source>
</evidence>
<dbReference type="SUPFAM" id="SSF46767">
    <property type="entry name" value="Methylated DNA-protein cysteine methyltransferase, C-terminal domain"/>
    <property type="match status" value="1"/>
</dbReference>
<evidence type="ECO:0000313" key="11">
    <source>
        <dbReference type="Proteomes" id="UP000630660"/>
    </source>
</evidence>
<comment type="catalytic activity">
    <reaction evidence="1">
        <text>a 4-O-methyl-thymidine in DNA + L-cysteinyl-[protein] = a thymidine in DNA + S-methyl-L-cysteinyl-[protein]</text>
        <dbReference type="Rhea" id="RHEA:53428"/>
        <dbReference type="Rhea" id="RHEA-COMP:10131"/>
        <dbReference type="Rhea" id="RHEA-COMP:10132"/>
        <dbReference type="Rhea" id="RHEA-COMP:13555"/>
        <dbReference type="Rhea" id="RHEA-COMP:13556"/>
        <dbReference type="ChEBI" id="CHEBI:29950"/>
        <dbReference type="ChEBI" id="CHEBI:82612"/>
        <dbReference type="ChEBI" id="CHEBI:137386"/>
        <dbReference type="ChEBI" id="CHEBI:137387"/>
        <dbReference type="EC" id="2.1.1.63"/>
    </reaction>
</comment>
<evidence type="ECO:0000259" key="9">
    <source>
        <dbReference type="Pfam" id="PF01035"/>
    </source>
</evidence>
<evidence type="ECO:0000256" key="3">
    <source>
        <dbReference type="ARBA" id="ARBA00011918"/>
    </source>
</evidence>
<evidence type="ECO:0000256" key="8">
    <source>
        <dbReference type="ARBA" id="ARBA00049348"/>
    </source>
</evidence>
<protein>
    <recommendedName>
        <fullName evidence="3">methylated-DNA--[protein]-cysteine S-methyltransferase</fullName>
        <ecNumber evidence="3">2.1.1.63</ecNumber>
    </recommendedName>
</protein>
<dbReference type="FunFam" id="1.10.10.10:FF:000214">
    <property type="entry name" value="Methylated-DNA--protein-cysteine methyltransferase"/>
    <property type="match status" value="1"/>
</dbReference>
<keyword evidence="5 10" id="KW-0808">Transferase</keyword>
<dbReference type="GO" id="GO:0032259">
    <property type="term" value="P:methylation"/>
    <property type="evidence" value="ECO:0007669"/>
    <property type="project" value="UniProtKB-KW"/>
</dbReference>
<dbReference type="Pfam" id="PF01035">
    <property type="entry name" value="DNA_binding_1"/>
    <property type="match status" value="1"/>
</dbReference>
<dbReference type="InterPro" id="IPR001497">
    <property type="entry name" value="MethylDNA_cys_MeTrfase_AS"/>
</dbReference>
<dbReference type="AlphaFoldDB" id="A0A9D5KCP5"/>
<reference evidence="10" key="1">
    <citation type="submission" date="2019-11" db="EMBL/GenBank/DDBJ databases">
        <title>Microbial mats filling the niche in hypersaline microbial mats.</title>
        <authorList>
            <person name="Wong H.L."/>
            <person name="Macleod F.I."/>
            <person name="White R.A. III"/>
            <person name="Burns B.P."/>
        </authorList>
    </citation>
    <scope>NUCLEOTIDE SEQUENCE</scope>
    <source>
        <strain evidence="10">Bin_327</strain>
    </source>
</reference>
<name>A0A9D5KCP5_UNCW3</name>
<keyword evidence="6" id="KW-0227">DNA damage</keyword>
<sequence length="157" mass="17096">MEVYVFKTPGLSVGVRWKKGKAQEIILNPGGIPESDSNIPPEVERFFADLSAYLEGKDVKFSLPIDTDILAPFARKVSEELAKTSRGEVISYAELARRAGHPEAARAVGRVMSANPFPLVIPCHRVLGSDGSLTGFSAGIELKRRLLELEGHTYESG</sequence>
<dbReference type="Proteomes" id="UP000630660">
    <property type="component" value="Unassembled WGS sequence"/>
</dbReference>
<dbReference type="InterPro" id="IPR014048">
    <property type="entry name" value="MethylDNA_cys_MeTrfase_DNA-bd"/>
</dbReference>
<feature type="domain" description="Methylated-DNA-[protein]-cysteine S-methyltransferase DNA binding" evidence="9">
    <location>
        <begin position="72"/>
        <end position="151"/>
    </location>
</feature>
<evidence type="ECO:0000256" key="5">
    <source>
        <dbReference type="ARBA" id="ARBA00022679"/>
    </source>
</evidence>
<dbReference type="GO" id="GO:0003908">
    <property type="term" value="F:methylated-DNA-[protein]-cysteine S-methyltransferase activity"/>
    <property type="evidence" value="ECO:0007669"/>
    <property type="project" value="UniProtKB-EC"/>
</dbReference>
<evidence type="ECO:0000313" key="10">
    <source>
        <dbReference type="EMBL" id="MBD3365211.1"/>
    </source>
</evidence>
<dbReference type="Gene3D" id="1.10.10.10">
    <property type="entry name" value="Winged helix-like DNA-binding domain superfamily/Winged helix DNA-binding domain"/>
    <property type="match status" value="1"/>
</dbReference>
<dbReference type="EC" id="2.1.1.63" evidence="3"/>
<comment type="catalytic activity">
    <reaction evidence="8">
        <text>a 6-O-methyl-2'-deoxyguanosine in DNA + L-cysteinyl-[protein] = S-methyl-L-cysteinyl-[protein] + a 2'-deoxyguanosine in DNA</text>
        <dbReference type="Rhea" id="RHEA:24000"/>
        <dbReference type="Rhea" id="RHEA-COMP:10131"/>
        <dbReference type="Rhea" id="RHEA-COMP:10132"/>
        <dbReference type="Rhea" id="RHEA-COMP:11367"/>
        <dbReference type="Rhea" id="RHEA-COMP:11368"/>
        <dbReference type="ChEBI" id="CHEBI:29950"/>
        <dbReference type="ChEBI" id="CHEBI:82612"/>
        <dbReference type="ChEBI" id="CHEBI:85445"/>
        <dbReference type="ChEBI" id="CHEBI:85448"/>
        <dbReference type="EC" id="2.1.1.63"/>
    </reaction>
</comment>
<proteinExistence type="inferred from homology"/>
<dbReference type="PANTHER" id="PTHR10815">
    <property type="entry name" value="METHYLATED-DNA--PROTEIN-CYSTEINE METHYLTRANSFERASE"/>
    <property type="match status" value="1"/>
</dbReference>
<evidence type="ECO:0000256" key="1">
    <source>
        <dbReference type="ARBA" id="ARBA00001286"/>
    </source>
</evidence>
<dbReference type="GO" id="GO:0006281">
    <property type="term" value="P:DNA repair"/>
    <property type="evidence" value="ECO:0007669"/>
    <property type="project" value="UniProtKB-KW"/>
</dbReference>
<dbReference type="PANTHER" id="PTHR10815:SF13">
    <property type="entry name" value="METHYLATED-DNA--PROTEIN-CYSTEINE METHYLTRANSFERASE"/>
    <property type="match status" value="1"/>
</dbReference>
<keyword evidence="7" id="KW-0234">DNA repair</keyword>
<gene>
    <name evidence="10" type="ORF">GF359_08355</name>
</gene>
<dbReference type="InterPro" id="IPR036388">
    <property type="entry name" value="WH-like_DNA-bd_sf"/>
</dbReference>
<evidence type="ECO:0000256" key="7">
    <source>
        <dbReference type="ARBA" id="ARBA00023204"/>
    </source>
</evidence>
<comment type="caution">
    <text evidence="10">The sequence shown here is derived from an EMBL/GenBank/DDBJ whole genome shotgun (WGS) entry which is preliminary data.</text>
</comment>
<comment type="similarity">
    <text evidence="2">Belongs to the MGMT family.</text>
</comment>
<dbReference type="CDD" id="cd06445">
    <property type="entry name" value="ATase"/>
    <property type="match status" value="1"/>
</dbReference>
<dbReference type="EMBL" id="WJKJ01000277">
    <property type="protein sequence ID" value="MBD3365211.1"/>
    <property type="molecule type" value="Genomic_DNA"/>
</dbReference>